<protein>
    <submittedName>
        <fullName evidence="1">Uncharacterized protein</fullName>
    </submittedName>
</protein>
<accession>A0A0E9RTE2</accession>
<reference evidence="1" key="1">
    <citation type="submission" date="2014-11" db="EMBL/GenBank/DDBJ databases">
        <authorList>
            <person name="Amaro Gonzalez C."/>
        </authorList>
    </citation>
    <scope>NUCLEOTIDE SEQUENCE</scope>
</reference>
<evidence type="ECO:0000313" key="1">
    <source>
        <dbReference type="EMBL" id="JAH32117.1"/>
    </source>
</evidence>
<reference evidence="1" key="2">
    <citation type="journal article" date="2015" name="Fish Shellfish Immunol.">
        <title>Early steps in the European eel (Anguilla anguilla)-Vibrio vulnificus interaction in the gills: Role of the RtxA13 toxin.</title>
        <authorList>
            <person name="Callol A."/>
            <person name="Pajuelo D."/>
            <person name="Ebbesson L."/>
            <person name="Teles M."/>
            <person name="MacKenzie S."/>
            <person name="Amaro C."/>
        </authorList>
    </citation>
    <scope>NUCLEOTIDE SEQUENCE</scope>
</reference>
<proteinExistence type="predicted"/>
<name>A0A0E9RTE2_ANGAN</name>
<sequence length="47" mass="5297">MTRGQTRPQRAGPALTPCETLPTLLQPEYYTLLYIALDKSVCQMPVM</sequence>
<dbReference type="EMBL" id="GBXM01076460">
    <property type="protein sequence ID" value="JAH32117.1"/>
    <property type="molecule type" value="Transcribed_RNA"/>
</dbReference>
<dbReference type="AlphaFoldDB" id="A0A0E9RTE2"/>
<organism evidence="1">
    <name type="scientific">Anguilla anguilla</name>
    <name type="common">European freshwater eel</name>
    <name type="synonym">Muraena anguilla</name>
    <dbReference type="NCBI Taxonomy" id="7936"/>
    <lineage>
        <taxon>Eukaryota</taxon>
        <taxon>Metazoa</taxon>
        <taxon>Chordata</taxon>
        <taxon>Craniata</taxon>
        <taxon>Vertebrata</taxon>
        <taxon>Euteleostomi</taxon>
        <taxon>Actinopterygii</taxon>
        <taxon>Neopterygii</taxon>
        <taxon>Teleostei</taxon>
        <taxon>Anguilliformes</taxon>
        <taxon>Anguillidae</taxon>
        <taxon>Anguilla</taxon>
    </lineage>
</organism>